<reference evidence="2" key="1">
    <citation type="submission" date="2018-10" db="EMBL/GenBank/DDBJ databases">
        <authorList>
            <person name="Hariharan J."/>
            <person name="Choudoir M.J."/>
            <person name="Diebold P."/>
            <person name="Panke-Buisse K."/>
            <person name="Campbell A.N."/>
            <person name="Buckley D.H."/>
        </authorList>
    </citation>
    <scope>NUCLEOTIDE SEQUENCE</scope>
    <source>
        <strain evidence="2">Gb1</strain>
    </source>
</reference>
<keyword evidence="1" id="KW-0812">Transmembrane</keyword>
<keyword evidence="1" id="KW-1133">Transmembrane helix</keyword>
<organism evidence="2">
    <name type="scientific">Streptomyces sp. gb1(2016)</name>
    <dbReference type="NCBI Taxonomy" id="1828321"/>
    <lineage>
        <taxon>Bacteria</taxon>
        <taxon>Bacillati</taxon>
        <taxon>Actinomycetota</taxon>
        <taxon>Actinomycetes</taxon>
        <taxon>Kitasatosporales</taxon>
        <taxon>Streptomycetaceae</taxon>
        <taxon>Streptomyces</taxon>
    </lineage>
</organism>
<dbReference type="RefSeq" id="WP_147984182.1">
    <property type="nucleotide sequence ID" value="NZ_RDBM01000035.1"/>
</dbReference>
<protein>
    <recommendedName>
        <fullName evidence="3">PH domain-containing protein</fullName>
    </recommendedName>
</protein>
<comment type="caution">
    <text evidence="2">The sequence shown here is derived from an EMBL/GenBank/DDBJ whole genome shotgun (WGS) entry which is preliminary data.</text>
</comment>
<proteinExistence type="predicted"/>
<evidence type="ECO:0000313" key="2">
    <source>
        <dbReference type="EMBL" id="TXS28048.1"/>
    </source>
</evidence>
<evidence type="ECO:0008006" key="3">
    <source>
        <dbReference type="Google" id="ProtNLM"/>
    </source>
</evidence>
<feature type="transmembrane region" description="Helical" evidence="1">
    <location>
        <begin position="20"/>
        <end position="37"/>
    </location>
</feature>
<feature type="transmembrane region" description="Helical" evidence="1">
    <location>
        <begin position="43"/>
        <end position="62"/>
    </location>
</feature>
<gene>
    <name evidence="2" type="ORF">EAO74_19150</name>
</gene>
<evidence type="ECO:0000256" key="1">
    <source>
        <dbReference type="SAM" id="Phobius"/>
    </source>
</evidence>
<name>A0A652KYP9_9ACTN</name>
<dbReference type="EMBL" id="RDBM01000035">
    <property type="protein sequence ID" value="TXS28048.1"/>
    <property type="molecule type" value="Genomic_DNA"/>
</dbReference>
<accession>A0A652KYP9</accession>
<keyword evidence="1" id="KW-0472">Membrane</keyword>
<dbReference type="AlphaFoldDB" id="A0A652KYP9"/>
<sequence length="182" mass="18988">MTSGGTSPAYEARYGWDRRTSLFVVTAAALTTLVAVADVTPVLRWPGVVLFGGAGLFMAYGATSRKVAFRVDGTGVLLGGSPARYSATTAHVPWQDVTAVVLWQQHTAAGMRWVGVARRPDAARLPGPGQGDRAQAVMRAMAPEVPADVALASRAVTGWRLDHAALAAAVHRFAPDVPVVGG</sequence>